<keyword evidence="3" id="KW-0813">Transport</keyword>
<keyword evidence="9" id="KW-0732">Signal</keyword>
<evidence type="ECO:0000313" key="10">
    <source>
        <dbReference type="EMBL" id="WCT73017.1"/>
    </source>
</evidence>
<keyword evidence="11" id="KW-1185">Reference proteome</keyword>
<dbReference type="Pfam" id="PF02321">
    <property type="entry name" value="OEP"/>
    <property type="match status" value="2"/>
</dbReference>
<evidence type="ECO:0000256" key="5">
    <source>
        <dbReference type="ARBA" id="ARBA00022692"/>
    </source>
</evidence>
<name>A0ABY7TJX4_9SPHN</name>
<dbReference type="PANTHER" id="PTHR30026">
    <property type="entry name" value="OUTER MEMBRANE PROTEIN TOLC"/>
    <property type="match status" value="1"/>
</dbReference>
<feature type="chain" id="PRO_5045819173" evidence="9">
    <location>
        <begin position="21"/>
        <end position="509"/>
    </location>
</feature>
<reference evidence="10 11" key="1">
    <citation type="submission" date="2023-02" db="EMBL/GenBank/DDBJ databases">
        <title>Genome sequence of Sphingomonas naphthae.</title>
        <authorList>
            <person name="Kim S."/>
            <person name="Heo J."/>
            <person name="Kwon S.-W."/>
        </authorList>
    </citation>
    <scope>NUCLEOTIDE SEQUENCE [LARGE SCALE GENOMIC DNA]</scope>
    <source>
        <strain evidence="10 11">KACC 18716</strain>
    </source>
</reference>
<feature type="region of interest" description="Disordered" evidence="8">
    <location>
        <begin position="462"/>
        <end position="509"/>
    </location>
</feature>
<organism evidence="10 11">
    <name type="scientific">Sphingomonas naphthae</name>
    <dbReference type="NCBI Taxonomy" id="1813468"/>
    <lineage>
        <taxon>Bacteria</taxon>
        <taxon>Pseudomonadati</taxon>
        <taxon>Pseudomonadota</taxon>
        <taxon>Alphaproteobacteria</taxon>
        <taxon>Sphingomonadales</taxon>
        <taxon>Sphingomonadaceae</taxon>
        <taxon>Sphingomonas</taxon>
    </lineage>
</organism>
<keyword evidence="6" id="KW-0472">Membrane</keyword>
<dbReference type="NCBIfam" id="TIGR01844">
    <property type="entry name" value="type_I_sec_TolC"/>
    <property type="match status" value="1"/>
</dbReference>
<dbReference type="SUPFAM" id="SSF56954">
    <property type="entry name" value="Outer membrane efflux proteins (OEP)"/>
    <property type="match status" value="1"/>
</dbReference>
<evidence type="ECO:0000256" key="8">
    <source>
        <dbReference type="SAM" id="MobiDB-lite"/>
    </source>
</evidence>
<evidence type="ECO:0000313" key="11">
    <source>
        <dbReference type="Proteomes" id="UP001220395"/>
    </source>
</evidence>
<keyword evidence="7" id="KW-0998">Cell outer membrane</keyword>
<accession>A0ABY7TJX4</accession>
<dbReference type="InterPro" id="IPR003423">
    <property type="entry name" value="OMP_efflux"/>
</dbReference>
<evidence type="ECO:0000256" key="3">
    <source>
        <dbReference type="ARBA" id="ARBA00022448"/>
    </source>
</evidence>
<evidence type="ECO:0000256" key="9">
    <source>
        <dbReference type="SAM" id="SignalP"/>
    </source>
</evidence>
<evidence type="ECO:0000256" key="1">
    <source>
        <dbReference type="ARBA" id="ARBA00004442"/>
    </source>
</evidence>
<protein>
    <submittedName>
        <fullName evidence="10">TolC family outer membrane protein</fullName>
    </submittedName>
</protein>
<dbReference type="Proteomes" id="UP001220395">
    <property type="component" value="Chromosome"/>
</dbReference>
<dbReference type="PANTHER" id="PTHR30026:SF22">
    <property type="entry name" value="OUTER MEMBRANE EFFLUX PROTEIN"/>
    <property type="match status" value="1"/>
</dbReference>
<dbReference type="RefSeq" id="WP_273686991.1">
    <property type="nucleotide sequence ID" value="NZ_CP117411.1"/>
</dbReference>
<dbReference type="InterPro" id="IPR010130">
    <property type="entry name" value="T1SS_OMP_TolC"/>
</dbReference>
<comment type="similarity">
    <text evidence="2">Belongs to the outer membrane factor (OMF) (TC 1.B.17) family.</text>
</comment>
<feature type="signal peptide" evidence="9">
    <location>
        <begin position="1"/>
        <end position="20"/>
    </location>
</feature>
<dbReference type="InterPro" id="IPR051906">
    <property type="entry name" value="TolC-like"/>
</dbReference>
<comment type="subcellular location">
    <subcellularLocation>
        <location evidence="1">Cell outer membrane</location>
    </subcellularLocation>
</comment>
<evidence type="ECO:0000256" key="6">
    <source>
        <dbReference type="ARBA" id="ARBA00023136"/>
    </source>
</evidence>
<evidence type="ECO:0000256" key="2">
    <source>
        <dbReference type="ARBA" id="ARBA00007613"/>
    </source>
</evidence>
<keyword evidence="4" id="KW-1134">Transmembrane beta strand</keyword>
<gene>
    <name evidence="10" type="ORF">PQ455_15470</name>
</gene>
<keyword evidence="5" id="KW-0812">Transmembrane</keyword>
<proteinExistence type="inferred from homology"/>
<dbReference type="EMBL" id="CP117411">
    <property type="protein sequence ID" value="WCT73017.1"/>
    <property type="molecule type" value="Genomic_DNA"/>
</dbReference>
<evidence type="ECO:0000256" key="4">
    <source>
        <dbReference type="ARBA" id="ARBA00022452"/>
    </source>
</evidence>
<dbReference type="Gene3D" id="1.20.1600.10">
    <property type="entry name" value="Outer membrane efflux proteins (OEP)"/>
    <property type="match status" value="1"/>
</dbReference>
<sequence>MIGLPRLAVRVALASTAALALMPAAHGETLRDALVQTYRTNPDLTGQRASLRGTDEGLAIAKSGARPILNGTAGLQQDTDDLGSFRSSGRSLTVGATASLPIYSGGQVRNGIRAADARVDAGRADLRQTEGNIFTQAVSAYMDVLRDIAVVDLNAANVRVLDTNLEATRDRFQVGDLTRTDVAQSEARLAGARATLAASQGRLTTSRETYRRVIGSWPGPLDQPPPLPPLPANPDEAEEVALGNAPALASIQANVEAARREVNVARGTRLPVLSVTSSANYVDYLNSRNLGTGVPAGTRVDDTFSSGSVGLSMRLPLYQGGLAGARVRQAQAFQQQAVEQSVGVERAVISSVRAAFASYRAAGETIRSSEAAVSANRLALEGVRAEQTVGSRQILDVLNAEQELLNSQVTLVTAQRDQYVAGFALLNAMGRAEMAALNLEGGALYDPTVNYRRARRAISDWGETPVRGPEATRTTGPTPVEPAPNAKMDYSGSEGPMPAKSSIVTGPKN</sequence>
<evidence type="ECO:0000256" key="7">
    <source>
        <dbReference type="ARBA" id="ARBA00023237"/>
    </source>
</evidence>